<dbReference type="EMBL" id="HG994371">
    <property type="protein sequence ID" value="CAF1985179.1"/>
    <property type="molecule type" value="Genomic_DNA"/>
</dbReference>
<organism evidence="2">
    <name type="scientific">Brassica napus</name>
    <name type="common">Rape</name>
    <dbReference type="NCBI Taxonomy" id="3708"/>
    <lineage>
        <taxon>Eukaryota</taxon>
        <taxon>Viridiplantae</taxon>
        <taxon>Streptophyta</taxon>
        <taxon>Embryophyta</taxon>
        <taxon>Tracheophyta</taxon>
        <taxon>Spermatophyta</taxon>
        <taxon>Magnoliopsida</taxon>
        <taxon>eudicotyledons</taxon>
        <taxon>Gunneridae</taxon>
        <taxon>Pentapetalae</taxon>
        <taxon>rosids</taxon>
        <taxon>malvids</taxon>
        <taxon>Brassicales</taxon>
        <taxon>Brassicaceae</taxon>
        <taxon>Brassiceae</taxon>
        <taxon>Brassica</taxon>
    </lineage>
</organism>
<protein>
    <submittedName>
        <fullName evidence="2">(rape) hypothetical protein</fullName>
    </submittedName>
</protein>
<name>A0A816MR63_BRANA</name>
<evidence type="ECO:0000256" key="1">
    <source>
        <dbReference type="SAM" id="SignalP"/>
    </source>
</evidence>
<feature type="chain" id="PRO_5032468716" evidence="1">
    <location>
        <begin position="17"/>
        <end position="68"/>
    </location>
</feature>
<feature type="signal peptide" evidence="1">
    <location>
        <begin position="1"/>
        <end position="16"/>
    </location>
</feature>
<dbReference type="AlphaFoldDB" id="A0A816MR63"/>
<proteinExistence type="predicted"/>
<accession>A0A816MR63</accession>
<sequence>MRFRTALLFSACVCVSDDFSCSCLHTCSSFKLSSPSSDWTRLEISNSILQKRENRKLEKDVFVVDDIV</sequence>
<gene>
    <name evidence="2" type="ORF">DARMORV10_C07P24770.1</name>
</gene>
<reference evidence="2" key="1">
    <citation type="submission" date="2021-01" db="EMBL/GenBank/DDBJ databases">
        <authorList>
            <consortium name="Genoscope - CEA"/>
            <person name="William W."/>
        </authorList>
    </citation>
    <scope>NUCLEOTIDE SEQUENCE</scope>
</reference>
<keyword evidence="1" id="KW-0732">Signal</keyword>
<dbReference type="Proteomes" id="UP001295469">
    <property type="component" value="Chromosome C07"/>
</dbReference>
<evidence type="ECO:0000313" key="2">
    <source>
        <dbReference type="EMBL" id="CAF1985179.1"/>
    </source>
</evidence>